<evidence type="ECO:0000256" key="6">
    <source>
        <dbReference type="PROSITE-ProRule" id="PRU10141"/>
    </source>
</evidence>
<dbReference type="GO" id="GO:0048026">
    <property type="term" value="P:positive regulation of mRNA splicing, via spliceosome"/>
    <property type="evidence" value="ECO:0007669"/>
    <property type="project" value="EnsemblFungi"/>
</dbReference>
<dbReference type="GO" id="GO:0004674">
    <property type="term" value="F:protein serine/threonine kinase activity"/>
    <property type="evidence" value="ECO:0007669"/>
    <property type="project" value="UniProtKB-KW"/>
</dbReference>
<dbReference type="GeneID" id="30033077"/>
<dbReference type="GO" id="GO:0000122">
    <property type="term" value="P:negative regulation of transcription by RNA polymerase II"/>
    <property type="evidence" value="ECO:0007669"/>
    <property type="project" value="EnsemblFungi"/>
</dbReference>
<feature type="binding site" evidence="6">
    <location>
        <position position="396"/>
    </location>
    <ligand>
        <name>ATP</name>
        <dbReference type="ChEBI" id="CHEBI:30616"/>
    </ligand>
</feature>
<dbReference type="GO" id="GO:0000920">
    <property type="term" value="P:septum digestion after cytokinesis"/>
    <property type="evidence" value="ECO:0007669"/>
    <property type="project" value="EnsemblFungi"/>
</dbReference>
<dbReference type="InterPro" id="IPR008271">
    <property type="entry name" value="Ser/Thr_kinase_AS"/>
</dbReference>
<evidence type="ECO:0000313" key="9">
    <source>
        <dbReference type="EMBL" id="ANB13013.1"/>
    </source>
</evidence>
<protein>
    <submittedName>
        <fullName evidence="9">Serine/threonine protein kinase KNS1</fullName>
    </submittedName>
</protein>
<feature type="compositionally biased region" description="Polar residues" evidence="7">
    <location>
        <begin position="265"/>
        <end position="274"/>
    </location>
</feature>
<feature type="compositionally biased region" description="Low complexity" evidence="7">
    <location>
        <begin position="730"/>
        <end position="748"/>
    </location>
</feature>
<feature type="compositionally biased region" description="Low complexity" evidence="7">
    <location>
        <begin position="286"/>
        <end position="295"/>
    </location>
</feature>
<sequence length="756" mass="84013">MSTAVQQPNQSYLRRNHGRNQPDWHAFYANGYPSEVIVISDDEDSGHPDPKVVASSGSGSNYRIGSGAPMLNYNQEIPHPASHQHHHNDSSSSTTSSSSFSSTTAMTVSTTAASSVTDTSKYMKTAGKQPTIALPDSSKRLRKYSSSGTYSENGRMVEDHPQSYGNNQGHLQGGYSQAHYYNESYHDVPFDDDYDYQYDEDDSPYCTEYSMIESTESITSGSINVTGAAVSSVPGAVVPITATARSSLTRTSSSIASNGLLATTSNSQATSSGTAYKKKRKRITTKSGKSSNSGGIPMSGTFNTGAEVAYQPYPTRLLTPPSPMQIVKPTDVEVRPVIDRVHNPDPCDDKDGHFVVETNTCFADNRYQILKLLGQGTFGKVVSVYDKKTKTHRAIKIIRAVEKYREASRIELRVLMTLAMYDEHNIHQCIHLRDCFDYRNHICIVTDLLGISIFDFMKANNFIPFPGSHVQSFAYQLLKSVAFLHSLNLVHTDLKPENILLTNSESRSMPYRKGRSSKKRNVLSSTTINLIDFGSAIFNDEHHSSVVSTRHYRAPEIILGIGWSFPCDVWSIGCILVELCTGEALFQTHDNLEHLALMEKVIGEKLDPAVIQRIPTKSQTRAEIINKHTNTINYPNDSVDQASVKYVNSVRTFDHLVQSSVPYYSRDKAFWNSFLDLLHQIFVYDANNRITALEALNHPWFQKVINDDGCSSHLQHRHEYQPSYVGMGVSKSSSSSSASTATPSSSSSRHNRRQRL</sequence>
<dbReference type="SMART" id="SM00220">
    <property type="entry name" value="S_TKc"/>
    <property type="match status" value="1"/>
</dbReference>
<dbReference type="RefSeq" id="XP_018735490.1">
    <property type="nucleotide sequence ID" value="XM_018878158.1"/>
</dbReference>
<proteinExistence type="predicted"/>
<evidence type="ECO:0000256" key="5">
    <source>
        <dbReference type="ARBA" id="ARBA00022840"/>
    </source>
</evidence>
<dbReference type="Gene3D" id="1.10.510.10">
    <property type="entry name" value="Transferase(Phosphotransferase) domain 1"/>
    <property type="match status" value="1"/>
</dbReference>
<keyword evidence="2" id="KW-0808">Transferase</keyword>
<feature type="domain" description="Protein kinase" evidence="8">
    <location>
        <begin position="367"/>
        <end position="701"/>
    </location>
</feature>
<dbReference type="GO" id="GO:0034599">
    <property type="term" value="P:cellular response to oxidative stress"/>
    <property type="evidence" value="ECO:0007669"/>
    <property type="project" value="EnsemblFungi"/>
</dbReference>
<dbReference type="KEGG" id="slb:AWJ20_1291"/>
<name>A0A167DKI0_9ASCO</name>
<feature type="region of interest" description="Disordered" evidence="7">
    <location>
        <begin position="725"/>
        <end position="756"/>
    </location>
</feature>
<dbReference type="SUPFAM" id="SSF56112">
    <property type="entry name" value="Protein kinase-like (PK-like)"/>
    <property type="match status" value="1"/>
</dbReference>
<dbReference type="PROSITE" id="PS00107">
    <property type="entry name" value="PROTEIN_KINASE_ATP"/>
    <property type="match status" value="1"/>
</dbReference>
<dbReference type="PANTHER" id="PTHR45646:SF11">
    <property type="entry name" value="SERINE_THREONINE-PROTEIN KINASE DOA"/>
    <property type="match status" value="1"/>
</dbReference>
<feature type="region of interest" description="Disordered" evidence="7">
    <location>
        <begin position="39"/>
        <end position="101"/>
    </location>
</feature>
<dbReference type="InterPro" id="IPR011009">
    <property type="entry name" value="Kinase-like_dom_sf"/>
</dbReference>
<evidence type="ECO:0000256" key="4">
    <source>
        <dbReference type="ARBA" id="ARBA00022777"/>
    </source>
</evidence>
<evidence type="ECO:0000313" key="10">
    <source>
        <dbReference type="Proteomes" id="UP000189580"/>
    </source>
</evidence>
<feature type="region of interest" description="Disordered" evidence="7">
    <location>
        <begin position="265"/>
        <end position="300"/>
    </location>
</feature>
<feature type="region of interest" description="Disordered" evidence="7">
    <location>
        <begin position="128"/>
        <end position="155"/>
    </location>
</feature>
<dbReference type="Pfam" id="PF00069">
    <property type="entry name" value="Pkinase"/>
    <property type="match status" value="1"/>
</dbReference>
<keyword evidence="5 6" id="KW-0067">ATP-binding</keyword>
<evidence type="ECO:0000259" key="8">
    <source>
        <dbReference type="PROSITE" id="PS50011"/>
    </source>
</evidence>
<dbReference type="GO" id="GO:0005634">
    <property type="term" value="C:nucleus"/>
    <property type="evidence" value="ECO:0007669"/>
    <property type="project" value="EnsemblFungi"/>
</dbReference>
<dbReference type="Gene3D" id="3.30.200.20">
    <property type="entry name" value="Phosphorylase Kinase, domain 1"/>
    <property type="match status" value="1"/>
</dbReference>
<feature type="compositionally biased region" description="Polar residues" evidence="7">
    <location>
        <begin position="1"/>
        <end position="13"/>
    </location>
</feature>
<dbReference type="PANTHER" id="PTHR45646">
    <property type="entry name" value="SERINE/THREONINE-PROTEIN KINASE DOA-RELATED"/>
    <property type="match status" value="1"/>
</dbReference>
<dbReference type="InterPro" id="IPR017441">
    <property type="entry name" value="Protein_kinase_ATP_BS"/>
</dbReference>
<reference evidence="9 10" key="1">
    <citation type="submission" date="2016-02" db="EMBL/GenBank/DDBJ databases">
        <title>Complete genome sequence and transcriptome regulation of the pentose utilising yeast Sugiyamaella lignohabitans.</title>
        <authorList>
            <person name="Bellasio M."/>
            <person name="Peymann A."/>
            <person name="Valli M."/>
            <person name="Sipitzky M."/>
            <person name="Graf A."/>
            <person name="Sauer M."/>
            <person name="Marx H."/>
            <person name="Mattanovich D."/>
        </authorList>
    </citation>
    <scope>NUCLEOTIDE SEQUENCE [LARGE SCALE GENOMIC DNA]</scope>
    <source>
        <strain evidence="9 10">CBS 10342</strain>
    </source>
</reference>
<dbReference type="GO" id="GO:0005524">
    <property type="term" value="F:ATP binding"/>
    <property type="evidence" value="ECO:0007669"/>
    <property type="project" value="UniProtKB-UniRule"/>
</dbReference>
<dbReference type="Proteomes" id="UP000189580">
    <property type="component" value="Chromosome a"/>
</dbReference>
<dbReference type="GO" id="GO:2000134">
    <property type="term" value="P:negative regulation of G1/S transition of mitotic cell cycle"/>
    <property type="evidence" value="ECO:0007669"/>
    <property type="project" value="EnsemblFungi"/>
</dbReference>
<dbReference type="EMBL" id="CP014501">
    <property type="protein sequence ID" value="ANB13013.1"/>
    <property type="molecule type" value="Genomic_DNA"/>
</dbReference>
<organism evidence="9 10">
    <name type="scientific">Sugiyamaella lignohabitans</name>
    <dbReference type="NCBI Taxonomy" id="796027"/>
    <lineage>
        <taxon>Eukaryota</taxon>
        <taxon>Fungi</taxon>
        <taxon>Dikarya</taxon>
        <taxon>Ascomycota</taxon>
        <taxon>Saccharomycotina</taxon>
        <taxon>Dipodascomycetes</taxon>
        <taxon>Dipodascales</taxon>
        <taxon>Trichomonascaceae</taxon>
        <taxon>Sugiyamaella</taxon>
    </lineage>
</organism>
<dbReference type="AlphaFoldDB" id="A0A167DKI0"/>
<keyword evidence="1 9" id="KW-0723">Serine/threonine-protein kinase</keyword>
<feature type="region of interest" description="Disordered" evidence="7">
    <location>
        <begin position="1"/>
        <end position="20"/>
    </location>
</feature>
<evidence type="ECO:0000256" key="3">
    <source>
        <dbReference type="ARBA" id="ARBA00022741"/>
    </source>
</evidence>
<keyword evidence="10" id="KW-1185">Reference proteome</keyword>
<dbReference type="PROSITE" id="PS50011">
    <property type="entry name" value="PROTEIN_KINASE_DOM"/>
    <property type="match status" value="1"/>
</dbReference>
<dbReference type="CDD" id="cd14134">
    <property type="entry name" value="PKc_CLK"/>
    <property type="match status" value="1"/>
</dbReference>
<dbReference type="OrthoDB" id="283111at2759"/>
<evidence type="ECO:0000256" key="1">
    <source>
        <dbReference type="ARBA" id="ARBA00022527"/>
    </source>
</evidence>
<accession>A0A167DKI0</accession>
<dbReference type="PROSITE" id="PS00108">
    <property type="entry name" value="PROTEIN_KINASE_ST"/>
    <property type="match status" value="1"/>
</dbReference>
<evidence type="ECO:0000256" key="2">
    <source>
        <dbReference type="ARBA" id="ARBA00022679"/>
    </source>
</evidence>
<feature type="compositionally biased region" description="Low complexity" evidence="7">
    <location>
        <begin position="90"/>
        <end position="101"/>
    </location>
</feature>
<dbReference type="InterPro" id="IPR051175">
    <property type="entry name" value="CLK_kinases"/>
</dbReference>
<evidence type="ECO:0000256" key="7">
    <source>
        <dbReference type="SAM" id="MobiDB-lite"/>
    </source>
</evidence>
<keyword evidence="3 6" id="KW-0547">Nucleotide-binding</keyword>
<dbReference type="InterPro" id="IPR000719">
    <property type="entry name" value="Prot_kinase_dom"/>
</dbReference>
<gene>
    <name evidence="9" type="primary">KNS1</name>
    <name evidence="9" type="ORF">AWJ20_1291</name>
</gene>
<keyword evidence="4 9" id="KW-0418">Kinase</keyword>